<proteinExistence type="predicted"/>
<keyword evidence="2" id="KW-0812">Transmembrane</keyword>
<sequence length="91" mass="10259">MRLETDFPDHRNGRFSREPVPSHWPRNVRQLSLKGSALFGINEETGNLYWDGKLIQTSNRLGNFERGLGIVLTTAIVVMAILDAAGFFFGH</sequence>
<keyword evidence="2" id="KW-1133">Transmembrane helix</keyword>
<feature type="transmembrane region" description="Helical" evidence="2">
    <location>
        <begin position="68"/>
        <end position="89"/>
    </location>
</feature>
<evidence type="ECO:0000256" key="1">
    <source>
        <dbReference type="SAM" id="MobiDB-lite"/>
    </source>
</evidence>
<gene>
    <name evidence="3" type="ORF">FHS21_003385</name>
</gene>
<dbReference type="AlphaFoldDB" id="A0A839UET8"/>
<name>A0A839UET8_9HYPH</name>
<accession>A0A839UET8</accession>
<evidence type="ECO:0000256" key="2">
    <source>
        <dbReference type="SAM" id="Phobius"/>
    </source>
</evidence>
<dbReference type="Proteomes" id="UP000554520">
    <property type="component" value="Unassembled WGS sequence"/>
</dbReference>
<keyword evidence="2" id="KW-0472">Membrane</keyword>
<feature type="compositionally biased region" description="Basic and acidic residues" evidence="1">
    <location>
        <begin position="1"/>
        <end position="17"/>
    </location>
</feature>
<comment type="caution">
    <text evidence="3">The sequence shown here is derived from an EMBL/GenBank/DDBJ whole genome shotgun (WGS) entry which is preliminary data.</text>
</comment>
<protein>
    <submittedName>
        <fullName evidence="3">Uncharacterized protein</fullName>
    </submittedName>
</protein>
<evidence type="ECO:0000313" key="3">
    <source>
        <dbReference type="EMBL" id="MBB3146969.1"/>
    </source>
</evidence>
<keyword evidence="4" id="KW-1185">Reference proteome</keyword>
<organism evidence="3 4">
    <name type="scientific">Phyllobacterium trifolii</name>
    <dbReference type="NCBI Taxonomy" id="300193"/>
    <lineage>
        <taxon>Bacteria</taxon>
        <taxon>Pseudomonadati</taxon>
        <taxon>Pseudomonadota</taxon>
        <taxon>Alphaproteobacteria</taxon>
        <taxon>Hyphomicrobiales</taxon>
        <taxon>Phyllobacteriaceae</taxon>
        <taxon>Phyllobacterium</taxon>
    </lineage>
</organism>
<dbReference type="EMBL" id="JACHXN010000010">
    <property type="protein sequence ID" value="MBB3146969.1"/>
    <property type="molecule type" value="Genomic_DNA"/>
</dbReference>
<evidence type="ECO:0000313" key="4">
    <source>
        <dbReference type="Proteomes" id="UP000554520"/>
    </source>
</evidence>
<dbReference type="RefSeq" id="WP_158482250.1">
    <property type="nucleotide sequence ID" value="NZ_JACHXN010000010.1"/>
</dbReference>
<reference evidence="3 4" key="1">
    <citation type="submission" date="2020-08" db="EMBL/GenBank/DDBJ databases">
        <title>Genomic Encyclopedia of Type Strains, Phase III (KMG-III): the genomes of soil and plant-associated and newly described type strains.</title>
        <authorList>
            <person name="Whitman W."/>
        </authorList>
    </citation>
    <scope>NUCLEOTIDE SEQUENCE [LARGE SCALE GENOMIC DNA]</scope>
    <source>
        <strain evidence="3 4">CECT 7015</strain>
    </source>
</reference>
<feature type="region of interest" description="Disordered" evidence="1">
    <location>
        <begin position="1"/>
        <end position="21"/>
    </location>
</feature>